<dbReference type="AlphaFoldDB" id="A0A977KCP7"/>
<reference evidence="1" key="1">
    <citation type="submission" date="2013-11" db="EMBL/GenBank/DDBJ databases">
        <title>Comparative genomics of Ignicoccus.</title>
        <authorList>
            <person name="Podar M."/>
        </authorList>
    </citation>
    <scope>NUCLEOTIDE SEQUENCE</scope>
    <source>
        <strain evidence="1">DSM 13166</strain>
    </source>
</reference>
<dbReference type="EMBL" id="CP006868">
    <property type="protein sequence ID" value="UXD22526.1"/>
    <property type="molecule type" value="Genomic_DNA"/>
</dbReference>
<organism evidence="1 2">
    <name type="scientific">Ignicoccus pacificus DSM 13166</name>
    <dbReference type="NCBI Taxonomy" id="940294"/>
    <lineage>
        <taxon>Archaea</taxon>
        <taxon>Thermoproteota</taxon>
        <taxon>Thermoprotei</taxon>
        <taxon>Desulfurococcales</taxon>
        <taxon>Desulfurococcaceae</taxon>
        <taxon>Ignicoccus</taxon>
    </lineage>
</organism>
<gene>
    <name evidence="1" type="ORF">IPA_05845</name>
</gene>
<keyword evidence="2" id="KW-1185">Reference proteome</keyword>
<sequence>MWSRREMDALVQATDKALRSLRSRIGNYKLEKLKVHRSELRLIVIVWNAYEKRRVVVKYDGSNVWVEAPKHIAMPLKNKIIYFLQSQR</sequence>
<evidence type="ECO:0000313" key="2">
    <source>
        <dbReference type="Proteomes" id="UP001063698"/>
    </source>
</evidence>
<proteinExistence type="predicted"/>
<dbReference type="Proteomes" id="UP001063698">
    <property type="component" value="Chromosome"/>
</dbReference>
<name>A0A977KCP7_9CREN</name>
<protein>
    <submittedName>
        <fullName evidence="1">Uncharacterized protein</fullName>
    </submittedName>
</protein>
<accession>A0A977KCP7</accession>
<evidence type="ECO:0000313" key="1">
    <source>
        <dbReference type="EMBL" id="UXD22526.1"/>
    </source>
</evidence>
<dbReference type="KEGG" id="ipc:IPA_05845"/>